<feature type="compositionally biased region" description="Polar residues" evidence="1">
    <location>
        <begin position="464"/>
        <end position="474"/>
    </location>
</feature>
<name>A0A8J4LKQ7_9CHLO</name>
<evidence type="ECO:0000256" key="1">
    <source>
        <dbReference type="SAM" id="MobiDB-lite"/>
    </source>
</evidence>
<evidence type="ECO:0000313" key="5">
    <source>
        <dbReference type="Proteomes" id="UP000722791"/>
    </source>
</evidence>
<feature type="region of interest" description="Disordered" evidence="1">
    <location>
        <begin position="457"/>
        <end position="503"/>
    </location>
</feature>
<feature type="compositionally biased region" description="Basic and acidic residues" evidence="1">
    <location>
        <begin position="289"/>
        <end position="305"/>
    </location>
</feature>
<dbReference type="AlphaFoldDB" id="A0A8J4LKQ7"/>
<comment type="caution">
    <text evidence="4">The sequence shown here is derived from an EMBL/GenBank/DDBJ whole genome shotgun (WGS) entry which is preliminary data.</text>
</comment>
<dbReference type="EMBL" id="BNCQ01000008">
    <property type="protein sequence ID" value="GIM00775.1"/>
    <property type="molecule type" value="Genomic_DNA"/>
</dbReference>
<evidence type="ECO:0000313" key="4">
    <source>
        <dbReference type="EMBL" id="GIM00775.1"/>
    </source>
</evidence>
<keyword evidence="2" id="KW-0732">Signal</keyword>
<keyword evidence="6" id="KW-1185">Reference proteome</keyword>
<protein>
    <submittedName>
        <fullName evidence="4">Uncharacterized protein</fullName>
    </submittedName>
</protein>
<sequence>MLWNLLLGGLPAGALPYQPGRHGPGPLQATPTTTCRRRNLRIGQRNLDKLSSTPDNYKLDEPFIADTHNGFQIRDKFSDNIACVYQWNRKLQCRTQSVASAHLHASGQRCDILTAASIIGNVASSEASVRILNGLYSWRGGGAVSPGQPPRHDGADTPGGGWLMNCSRSPPIQTLDGDGGTNGSQPVANELVAQSIATDHLNSTGYDTERSCLIQPVTPDCCSADASDSSIAPHAGVLHPWRETKGCARGGARAEAGNGRGKREKHPAAQRPWSVLPSLDGQPQQAREPSSEMRTNLRQEELRRPTRRHLSLEEFLHQHDALLEAQEAVALAAAKPGTRRSTERKRKTAYAGDTLGVAVAHPMADSHALAISTRDAATKNAPRDLVCEKHRCGPVGEIALHAGDPQDMKSPDAVGAQSLPLLTDSINNGRANSTSPCRRPKHIYLYTEFELAQGAALGRMPPGSGQSAWDQTRPPSAAVAAGPRTRLRRSSSGGGQAELPPAQNLEEQLTPEEKVDFWHHVCGSDENDAVPEEAGCSGGTVSGQRRSALLSLTGTPVLICVRQPEPYGAAEVYELPDLGVGPMDDATWEAWGRLPGSKRPLQPLMVVDGAARLGFEMCEPQCRGAGGWRTYEVVVGPGYSHDPARTLHPLRLVCEGRVRFDARHVWDLVDFLADPTRAGVVAHLTSAALLRTGRNREGYHPPSFCHWLLLRRWGARGLAHVEWSPGDTLRHVNAVRRWSQPLAMEEVPR</sequence>
<feature type="signal peptide" evidence="2">
    <location>
        <begin position="1"/>
        <end position="16"/>
    </location>
</feature>
<gene>
    <name evidence="3" type="ORF">Vretifemale_5800</name>
    <name evidence="4" type="ORF">Vretimale_5690</name>
</gene>
<dbReference type="Proteomes" id="UP000722791">
    <property type="component" value="Unassembled WGS sequence"/>
</dbReference>
<feature type="chain" id="PRO_5035391467" evidence="2">
    <location>
        <begin position="17"/>
        <end position="749"/>
    </location>
</feature>
<dbReference type="Proteomes" id="UP000747110">
    <property type="component" value="Unassembled WGS sequence"/>
</dbReference>
<evidence type="ECO:0000256" key="2">
    <source>
        <dbReference type="SAM" id="SignalP"/>
    </source>
</evidence>
<dbReference type="OrthoDB" id="548255at2759"/>
<organism evidence="4 5">
    <name type="scientific">Volvox reticuliferus</name>
    <dbReference type="NCBI Taxonomy" id="1737510"/>
    <lineage>
        <taxon>Eukaryota</taxon>
        <taxon>Viridiplantae</taxon>
        <taxon>Chlorophyta</taxon>
        <taxon>core chlorophytes</taxon>
        <taxon>Chlorophyceae</taxon>
        <taxon>CS clade</taxon>
        <taxon>Chlamydomonadales</taxon>
        <taxon>Volvocaceae</taxon>
        <taxon>Volvox</taxon>
    </lineage>
</organism>
<evidence type="ECO:0000313" key="6">
    <source>
        <dbReference type="Proteomes" id="UP000747110"/>
    </source>
</evidence>
<evidence type="ECO:0000313" key="3">
    <source>
        <dbReference type="EMBL" id="GIL76071.1"/>
    </source>
</evidence>
<feature type="region of interest" description="Disordered" evidence="1">
    <location>
        <begin position="247"/>
        <end position="305"/>
    </location>
</feature>
<reference evidence="4" key="1">
    <citation type="journal article" date="2021" name="Proc. Natl. Acad. Sci. U.S.A.">
        <title>Three genomes in the algal genus Volvox reveal the fate of a haploid sex-determining region after a transition to homothallism.</title>
        <authorList>
            <person name="Yamamoto K."/>
            <person name="Hamaji T."/>
            <person name="Kawai-Toyooka H."/>
            <person name="Matsuzaki R."/>
            <person name="Takahashi F."/>
            <person name="Nishimura Y."/>
            <person name="Kawachi M."/>
            <person name="Noguchi H."/>
            <person name="Minakuchi Y."/>
            <person name="Umen J.G."/>
            <person name="Toyoda A."/>
            <person name="Nozaki H."/>
        </authorList>
    </citation>
    <scope>NUCLEOTIDE SEQUENCE</scope>
    <source>
        <strain evidence="4">NIES-3785</strain>
        <strain evidence="3">NIES-3786</strain>
    </source>
</reference>
<dbReference type="EMBL" id="BNCP01000008">
    <property type="protein sequence ID" value="GIL76071.1"/>
    <property type="molecule type" value="Genomic_DNA"/>
</dbReference>
<proteinExistence type="predicted"/>
<accession>A0A8J4LKQ7</accession>